<gene>
    <name evidence="1" type="ORF">WQE_04942</name>
</gene>
<dbReference type="Proteomes" id="UP000004980">
    <property type="component" value="Unassembled WGS sequence"/>
</dbReference>
<keyword evidence="2" id="KW-1185">Reference proteome</keyword>
<evidence type="ECO:0000313" key="1">
    <source>
        <dbReference type="EMBL" id="EIN02307.1"/>
    </source>
</evidence>
<dbReference type="RefSeq" id="WP_007578299.1">
    <property type="nucleotide sequence ID" value="NZ_AKAU01000036.1"/>
</dbReference>
<accession>A0ABN0FTZ2</accession>
<dbReference type="EMBL" id="AKAU01000036">
    <property type="protein sequence ID" value="EIN02307.1"/>
    <property type="molecule type" value="Genomic_DNA"/>
</dbReference>
<reference evidence="1 2" key="1">
    <citation type="journal article" date="2012" name="J. Bacteriol.">
        <title>Draft Genome Sequence of the Soil Bacterium Burkholderia terrae Strain BS001, Which Interacts with Fungal Surface Structures.</title>
        <authorList>
            <person name="Nazir R."/>
            <person name="Hansen M.A."/>
            <person name="Sorensen S."/>
            <person name="van Elsas J.D."/>
        </authorList>
    </citation>
    <scope>NUCLEOTIDE SEQUENCE [LARGE SCALE GENOMIC DNA]</scope>
    <source>
        <strain evidence="1 2">BS001</strain>
    </source>
</reference>
<evidence type="ECO:0000313" key="2">
    <source>
        <dbReference type="Proteomes" id="UP000004980"/>
    </source>
</evidence>
<organism evidence="1 2">
    <name type="scientific">Paraburkholderia hospita</name>
    <dbReference type="NCBI Taxonomy" id="169430"/>
    <lineage>
        <taxon>Bacteria</taxon>
        <taxon>Pseudomonadati</taxon>
        <taxon>Pseudomonadota</taxon>
        <taxon>Betaproteobacteria</taxon>
        <taxon>Burkholderiales</taxon>
        <taxon>Burkholderiaceae</taxon>
        <taxon>Paraburkholderia</taxon>
    </lineage>
</organism>
<sequence length="188" mass="20630">MTLVSQSEFARMCGVSRQAVLKWKSAGRLVLQGSQVDVEATDKRMQQYHDGGSPLRRTAVDTVDSRLTKPRAVDKTSGDLSTEALFRAIDGTQNFDFSRVGLEHRVTEAAGILGFDAQLNGDDIDLRRDGKSHFRCEGDSFDENAFCALDMLRWWLGAGSSIPAEFRAAIPLLARPFGTVATMNRCGA</sequence>
<proteinExistence type="predicted"/>
<comment type="caution">
    <text evidence="1">The sequence shown here is derived from an EMBL/GenBank/DDBJ whole genome shotgun (WGS) entry which is preliminary data.</text>
</comment>
<name>A0ABN0FTZ2_9BURK</name>
<protein>
    <submittedName>
        <fullName evidence="1">Uncharacterized protein</fullName>
    </submittedName>
</protein>